<protein>
    <submittedName>
        <fullName evidence="2">Uncharacterized protein</fullName>
    </submittedName>
</protein>
<feature type="region of interest" description="Disordered" evidence="1">
    <location>
        <begin position="108"/>
        <end position="138"/>
    </location>
</feature>
<evidence type="ECO:0000256" key="1">
    <source>
        <dbReference type="SAM" id="MobiDB-lite"/>
    </source>
</evidence>
<gene>
    <name evidence="2" type="ORF">POVWA1_046350</name>
    <name evidence="3" type="ORF">POVWA2_044900</name>
</gene>
<proteinExistence type="predicted"/>
<dbReference type="EMBL" id="FLRE01000165">
    <property type="protein sequence ID" value="SBT42888.1"/>
    <property type="molecule type" value="Genomic_DNA"/>
</dbReference>
<organism evidence="2 5">
    <name type="scientific">Plasmodium ovale wallikeri</name>
    <dbReference type="NCBI Taxonomy" id="864142"/>
    <lineage>
        <taxon>Eukaryota</taxon>
        <taxon>Sar</taxon>
        <taxon>Alveolata</taxon>
        <taxon>Apicomplexa</taxon>
        <taxon>Aconoidasida</taxon>
        <taxon>Haemosporida</taxon>
        <taxon>Plasmodiidae</taxon>
        <taxon>Plasmodium</taxon>
        <taxon>Plasmodium (Plasmodium)</taxon>
    </lineage>
</organism>
<keyword evidence="5" id="KW-1185">Reference proteome</keyword>
<dbReference type="AlphaFoldDB" id="A0A1A8ZFN1"/>
<reference evidence="2" key="2">
    <citation type="submission" date="2016-05" db="EMBL/GenBank/DDBJ databases">
        <authorList>
            <person name="Lavstsen T."/>
            <person name="Jespersen J.S."/>
        </authorList>
    </citation>
    <scope>NUCLEOTIDE SEQUENCE [LARGE SCALE GENOMIC DNA]</scope>
</reference>
<dbReference type="Proteomes" id="UP000078550">
    <property type="component" value="Unassembled WGS sequence"/>
</dbReference>
<evidence type="ECO:0000313" key="5">
    <source>
        <dbReference type="Proteomes" id="UP000078555"/>
    </source>
</evidence>
<evidence type="ECO:0000313" key="4">
    <source>
        <dbReference type="Proteomes" id="UP000078550"/>
    </source>
</evidence>
<evidence type="ECO:0000313" key="3">
    <source>
        <dbReference type="EMBL" id="SBT42888.1"/>
    </source>
</evidence>
<reference evidence="4 5" key="1">
    <citation type="submission" date="2016-05" db="EMBL/GenBank/DDBJ databases">
        <authorList>
            <person name="Naeem Raeece"/>
        </authorList>
    </citation>
    <scope>NUCLEOTIDE SEQUENCE [LARGE SCALE GENOMIC DNA]</scope>
</reference>
<evidence type="ECO:0000313" key="2">
    <source>
        <dbReference type="EMBL" id="SBT42612.1"/>
    </source>
</evidence>
<accession>A0A1A8ZFN1</accession>
<dbReference type="Proteomes" id="UP000078555">
    <property type="component" value="Unassembled WGS sequence"/>
</dbReference>
<feature type="compositionally biased region" description="Basic residues" evidence="1">
    <location>
        <begin position="119"/>
        <end position="138"/>
    </location>
</feature>
<dbReference type="EMBL" id="FLRD01000124">
    <property type="protein sequence ID" value="SBT42612.1"/>
    <property type="molecule type" value="Genomic_DNA"/>
</dbReference>
<name>A0A1A8ZFN1_PLAOA</name>
<sequence length="138" mass="16369">MEKKKYSTSSSTFKEKLSSNKSYLDLSNYSKVNYDKQNSINNTNEICEFFTSITNNQKDISKKYEQLFSLIKKFGKEIKYLLSKNDEYNNMLVDTKEYIKRIKTKLSDSSYSEFENIGKKKKKKKTEKKGKKKDRTIE</sequence>